<accession>A0ACC2IQZ2</accession>
<evidence type="ECO:0000313" key="2">
    <source>
        <dbReference type="Proteomes" id="UP001153331"/>
    </source>
</evidence>
<reference evidence="1" key="1">
    <citation type="submission" date="2022-11" db="EMBL/GenBank/DDBJ databases">
        <title>Genome Sequence of Boeremia exigua.</title>
        <authorList>
            <person name="Buettner E."/>
        </authorList>
    </citation>
    <scope>NUCLEOTIDE SEQUENCE</scope>
    <source>
        <strain evidence="1">CU02</strain>
    </source>
</reference>
<comment type="caution">
    <text evidence="1">The sequence shown here is derived from an EMBL/GenBank/DDBJ whole genome shotgun (WGS) entry which is preliminary data.</text>
</comment>
<name>A0ACC2IQZ2_9PLEO</name>
<proteinExistence type="predicted"/>
<organism evidence="1 2">
    <name type="scientific">Boeremia exigua</name>
    <dbReference type="NCBI Taxonomy" id="749465"/>
    <lineage>
        <taxon>Eukaryota</taxon>
        <taxon>Fungi</taxon>
        <taxon>Dikarya</taxon>
        <taxon>Ascomycota</taxon>
        <taxon>Pezizomycotina</taxon>
        <taxon>Dothideomycetes</taxon>
        <taxon>Pleosporomycetidae</taxon>
        <taxon>Pleosporales</taxon>
        <taxon>Pleosporineae</taxon>
        <taxon>Didymellaceae</taxon>
        <taxon>Boeremia</taxon>
    </lineage>
</organism>
<gene>
    <name evidence="1" type="ORF">OPT61_g1277</name>
</gene>
<sequence length="411" mass="46617">MLRRVSSAIRARMLQACQIARWRRHKMSTAEQQDCNAIRHLCECLFTVAEDAIKDLPPCEVGALYSVLRKCIIILSVFMVQNPTNTEFNTVIRDLEHYVKSRCPNSGICTTALKELATFTLTTMRLEYAVVPKYAAALADLRNLPFTYEQTCKIYDLNQEITTRISIAIFHGSLSEFRKEYSFSDMRAFTQGYRQEDRDDSYDVPMEHDPPVEYEIDDTEAEYRGCGKRIELMTYCKPDASMPRSTQCSICMAAISGSIQDQAELAVTTKCGHAFHKLCLDRWVNESGMKTSNTCPLCRTVLCKPRERVHASADVESLAGLVEADYTSASDASSIDTIITAPSRYHVNMSLFERRFADLSSFSDDAFEYNVSSHTGMSSLALDGFDEFTTYWDMIDMPHTEPGARLRRQNC</sequence>
<dbReference type="EMBL" id="JAPHNI010000048">
    <property type="protein sequence ID" value="KAJ8117566.1"/>
    <property type="molecule type" value="Genomic_DNA"/>
</dbReference>
<protein>
    <submittedName>
        <fullName evidence="1">Uncharacterized protein</fullName>
    </submittedName>
</protein>
<dbReference type="Proteomes" id="UP001153331">
    <property type="component" value="Unassembled WGS sequence"/>
</dbReference>
<evidence type="ECO:0000313" key="1">
    <source>
        <dbReference type="EMBL" id="KAJ8117566.1"/>
    </source>
</evidence>
<keyword evidence="2" id="KW-1185">Reference proteome</keyword>